<comment type="similarity">
    <text evidence="2 10">Belongs to the short-chain dehydrogenases/reductases (SDR) family.</text>
</comment>
<feature type="active site" description="Proton acceptor" evidence="8">
    <location>
        <position position="153"/>
    </location>
</feature>
<dbReference type="PRINTS" id="PR00081">
    <property type="entry name" value="GDHRDH"/>
</dbReference>
<evidence type="ECO:0000256" key="10">
    <source>
        <dbReference type="RuleBase" id="RU366074"/>
    </source>
</evidence>
<evidence type="ECO:0000256" key="7">
    <source>
        <dbReference type="ARBA" id="ARBA00048508"/>
    </source>
</evidence>
<dbReference type="SMART" id="SM00822">
    <property type="entry name" value="PKS_KR"/>
    <property type="match status" value="1"/>
</dbReference>
<accession>A0A1G9WQL0</accession>
<dbReference type="InterPro" id="IPR011284">
    <property type="entry name" value="3oxo_ACP_reduc"/>
</dbReference>
<comment type="subunit">
    <text evidence="10">Homotetramer.</text>
</comment>
<evidence type="ECO:0000313" key="12">
    <source>
        <dbReference type="EMBL" id="SDM86473.1"/>
    </source>
</evidence>
<protein>
    <recommendedName>
        <fullName evidence="3 10">3-oxoacyl-[acyl-carrier-protein] reductase</fullName>
        <ecNumber evidence="3 10">1.1.1.100</ecNumber>
    </recommendedName>
</protein>
<dbReference type="PANTHER" id="PTHR42879:SF2">
    <property type="entry name" value="3-OXOACYL-[ACYL-CARRIER-PROTEIN] REDUCTASE FABG"/>
    <property type="match status" value="1"/>
</dbReference>
<keyword evidence="5 10" id="KW-0560">Oxidoreductase</keyword>
<feature type="domain" description="Ketoreductase" evidence="11">
    <location>
        <begin position="4"/>
        <end position="189"/>
    </location>
</feature>
<keyword evidence="10" id="KW-0276">Fatty acid metabolism</keyword>
<keyword evidence="10" id="KW-0443">Lipid metabolism</keyword>
<feature type="binding site" evidence="9">
    <location>
        <position position="88"/>
    </location>
    <ligand>
        <name>NADP(+)</name>
        <dbReference type="ChEBI" id="CHEBI:58349"/>
    </ligand>
</feature>
<dbReference type="GO" id="GO:0051287">
    <property type="term" value="F:NAD binding"/>
    <property type="evidence" value="ECO:0007669"/>
    <property type="project" value="UniProtKB-UniRule"/>
</dbReference>
<dbReference type="PRINTS" id="PR00080">
    <property type="entry name" value="SDRFAMILY"/>
</dbReference>
<evidence type="ECO:0000256" key="1">
    <source>
        <dbReference type="ARBA" id="ARBA00005194"/>
    </source>
</evidence>
<dbReference type="OrthoDB" id="9803333at2"/>
<dbReference type="UniPathway" id="UPA00094"/>
<dbReference type="GO" id="GO:0004316">
    <property type="term" value="F:3-oxoacyl-[acyl-carrier-protein] reductase (NADPH) activity"/>
    <property type="evidence" value="ECO:0007669"/>
    <property type="project" value="UniProtKB-UniRule"/>
</dbReference>
<evidence type="ECO:0000256" key="2">
    <source>
        <dbReference type="ARBA" id="ARBA00006484"/>
    </source>
</evidence>
<dbReference type="Gene3D" id="3.40.50.720">
    <property type="entry name" value="NAD(P)-binding Rossmann-like Domain"/>
    <property type="match status" value="1"/>
</dbReference>
<reference evidence="13" key="1">
    <citation type="submission" date="2016-10" db="EMBL/GenBank/DDBJ databases">
        <authorList>
            <person name="Varghese N."/>
            <person name="Submissions S."/>
        </authorList>
    </citation>
    <scope>NUCLEOTIDE SEQUENCE [LARGE SCALE GENOMIC DNA]</scope>
    <source>
        <strain evidence="13">M83</strain>
    </source>
</reference>
<evidence type="ECO:0000259" key="11">
    <source>
        <dbReference type="SMART" id="SM00822"/>
    </source>
</evidence>
<dbReference type="AlphaFoldDB" id="A0A1G9WQL0"/>
<evidence type="ECO:0000313" key="13">
    <source>
        <dbReference type="Proteomes" id="UP000187651"/>
    </source>
</evidence>
<keyword evidence="6" id="KW-0753">Steroid metabolism</keyword>
<sequence length="245" mass="25588">MKGQTAIVTGGAKGIGKAIALGLAKKGCNIVINYNSSSAAAEETAKEIRELGVEALCVQANVSNSEDCKKLFEEALTLTGKVEILVNNAGITRDGLALRMSDEDFDAVVKTNLYGTFYCMREAYKLMLKAKYGRIISLTSVVGLHGNAGQANYSASKAGIIGLTKSMAKELAAKKVTINAVAPGFIDTDMTAAMNENAKTAAIASIPTKRMGSVEDIANTVAFLASEEASYITGQVISVDGGMSI</sequence>
<dbReference type="GO" id="GO:0006633">
    <property type="term" value="P:fatty acid biosynthetic process"/>
    <property type="evidence" value="ECO:0007669"/>
    <property type="project" value="UniProtKB-UniPathway"/>
</dbReference>
<dbReference type="FunFam" id="3.40.50.720:FF:000115">
    <property type="entry name" value="3-oxoacyl-[acyl-carrier-protein] reductase FabG"/>
    <property type="match status" value="1"/>
</dbReference>
<dbReference type="InterPro" id="IPR057326">
    <property type="entry name" value="KR_dom"/>
</dbReference>
<dbReference type="CDD" id="cd05333">
    <property type="entry name" value="BKR_SDR_c"/>
    <property type="match status" value="1"/>
</dbReference>
<dbReference type="InterPro" id="IPR020904">
    <property type="entry name" value="Sc_DH/Rdtase_CS"/>
</dbReference>
<dbReference type="InterPro" id="IPR050259">
    <property type="entry name" value="SDR"/>
</dbReference>
<comment type="function">
    <text evidence="10">Catalyzes the NADPH-dependent reduction of beta-ketoacyl-ACP substrates to beta-hydroxyacyl-ACP products, the first reductive step in the elongation cycle of fatty acid biosynthesis.</text>
</comment>
<evidence type="ECO:0000256" key="4">
    <source>
        <dbReference type="ARBA" id="ARBA00022857"/>
    </source>
</evidence>
<proteinExistence type="inferred from homology"/>
<keyword evidence="10" id="KW-0444">Lipid biosynthesis</keyword>
<evidence type="ECO:0000256" key="5">
    <source>
        <dbReference type="ARBA" id="ARBA00023002"/>
    </source>
</evidence>
<name>A0A1G9WQL0_9FIRM</name>
<dbReference type="RefSeq" id="WP_074521455.1">
    <property type="nucleotide sequence ID" value="NZ_FNHZ01000003.1"/>
</dbReference>
<dbReference type="PROSITE" id="PS00061">
    <property type="entry name" value="ADH_SHORT"/>
    <property type="match status" value="1"/>
</dbReference>
<dbReference type="EC" id="1.1.1.100" evidence="3 10"/>
<comment type="pathway">
    <text evidence="1 10">Lipid metabolism; fatty acid biosynthesis.</text>
</comment>
<dbReference type="Proteomes" id="UP000187651">
    <property type="component" value="Unassembled WGS sequence"/>
</dbReference>
<feature type="binding site" evidence="9">
    <location>
        <begin position="153"/>
        <end position="157"/>
    </location>
    <ligand>
        <name>NADP(+)</name>
        <dbReference type="ChEBI" id="CHEBI:58349"/>
    </ligand>
</feature>
<dbReference type="SUPFAM" id="SSF51735">
    <property type="entry name" value="NAD(P)-binding Rossmann-fold domains"/>
    <property type="match status" value="1"/>
</dbReference>
<dbReference type="NCBIfam" id="NF009466">
    <property type="entry name" value="PRK12826.1-2"/>
    <property type="match status" value="1"/>
</dbReference>
<feature type="binding site" evidence="9">
    <location>
        <begin position="61"/>
        <end position="62"/>
    </location>
    <ligand>
        <name>NADP(+)</name>
        <dbReference type="ChEBI" id="CHEBI:58349"/>
    </ligand>
</feature>
<evidence type="ECO:0000256" key="9">
    <source>
        <dbReference type="PIRSR" id="PIRSR611284-2"/>
    </source>
</evidence>
<feature type="binding site" evidence="9">
    <location>
        <position position="186"/>
    </location>
    <ligand>
        <name>NADP(+)</name>
        <dbReference type="ChEBI" id="CHEBI:58349"/>
    </ligand>
</feature>
<comment type="catalytic activity">
    <reaction evidence="7 10">
        <text>a (3R)-hydroxyacyl-[ACP] + NADP(+) = a 3-oxoacyl-[ACP] + NADPH + H(+)</text>
        <dbReference type="Rhea" id="RHEA:17397"/>
        <dbReference type="Rhea" id="RHEA-COMP:9916"/>
        <dbReference type="Rhea" id="RHEA-COMP:9945"/>
        <dbReference type="ChEBI" id="CHEBI:15378"/>
        <dbReference type="ChEBI" id="CHEBI:57783"/>
        <dbReference type="ChEBI" id="CHEBI:58349"/>
        <dbReference type="ChEBI" id="CHEBI:78776"/>
        <dbReference type="ChEBI" id="CHEBI:78827"/>
        <dbReference type="EC" id="1.1.1.100"/>
    </reaction>
</comment>
<dbReference type="Pfam" id="PF13561">
    <property type="entry name" value="adh_short_C2"/>
    <property type="match status" value="1"/>
</dbReference>
<dbReference type="InterPro" id="IPR036291">
    <property type="entry name" value="NAD(P)-bd_dom_sf"/>
</dbReference>
<dbReference type="EMBL" id="FNHZ01000003">
    <property type="protein sequence ID" value="SDM86473.1"/>
    <property type="molecule type" value="Genomic_DNA"/>
</dbReference>
<dbReference type="NCBIfam" id="NF005559">
    <property type="entry name" value="PRK07231.1"/>
    <property type="match status" value="1"/>
</dbReference>
<dbReference type="GO" id="GO:0008202">
    <property type="term" value="P:steroid metabolic process"/>
    <property type="evidence" value="ECO:0007669"/>
    <property type="project" value="UniProtKB-KW"/>
</dbReference>
<dbReference type="NCBIfam" id="TIGR01830">
    <property type="entry name" value="3oxo_ACP_reduc"/>
    <property type="match status" value="1"/>
</dbReference>
<keyword evidence="4 9" id="KW-0521">NADP</keyword>
<dbReference type="InterPro" id="IPR002347">
    <property type="entry name" value="SDR_fam"/>
</dbReference>
<evidence type="ECO:0000256" key="8">
    <source>
        <dbReference type="PIRSR" id="PIRSR611284-1"/>
    </source>
</evidence>
<organism evidence="12 13">
    <name type="scientific">Lachnospira pectinoschiza</name>
    <dbReference type="NCBI Taxonomy" id="28052"/>
    <lineage>
        <taxon>Bacteria</taxon>
        <taxon>Bacillati</taxon>
        <taxon>Bacillota</taxon>
        <taxon>Clostridia</taxon>
        <taxon>Lachnospirales</taxon>
        <taxon>Lachnospiraceae</taxon>
        <taxon>Lachnospira</taxon>
    </lineage>
</organism>
<evidence type="ECO:0000256" key="6">
    <source>
        <dbReference type="ARBA" id="ARBA00023221"/>
    </source>
</evidence>
<evidence type="ECO:0000256" key="3">
    <source>
        <dbReference type="ARBA" id="ARBA00012948"/>
    </source>
</evidence>
<dbReference type="PANTHER" id="PTHR42879">
    <property type="entry name" value="3-OXOACYL-(ACYL-CARRIER-PROTEIN) REDUCTASE"/>
    <property type="match status" value="1"/>
</dbReference>
<keyword evidence="10" id="KW-0275">Fatty acid biosynthesis</keyword>
<keyword evidence="13" id="KW-1185">Reference proteome</keyword>
<gene>
    <name evidence="12" type="ORF">SAMN05216544_1294</name>
</gene>